<dbReference type="RefSeq" id="WP_377497077.1">
    <property type="nucleotide sequence ID" value="NZ_JBHMDO010000033.1"/>
</dbReference>
<dbReference type="PRINTS" id="PR00032">
    <property type="entry name" value="HTHARAC"/>
</dbReference>
<dbReference type="PROSITE" id="PS01124">
    <property type="entry name" value="HTH_ARAC_FAMILY_2"/>
    <property type="match status" value="1"/>
</dbReference>
<dbReference type="Proteomes" id="UP001589747">
    <property type="component" value="Unassembled WGS sequence"/>
</dbReference>
<dbReference type="EMBL" id="JBHMDO010000033">
    <property type="protein sequence ID" value="MFB9328100.1"/>
    <property type="molecule type" value="Genomic_DNA"/>
</dbReference>
<evidence type="ECO:0000313" key="5">
    <source>
        <dbReference type="EMBL" id="MFB9328100.1"/>
    </source>
</evidence>
<evidence type="ECO:0000313" key="6">
    <source>
        <dbReference type="Proteomes" id="UP001589747"/>
    </source>
</evidence>
<keyword evidence="6" id="KW-1185">Reference proteome</keyword>
<evidence type="ECO:0000256" key="1">
    <source>
        <dbReference type="ARBA" id="ARBA00023015"/>
    </source>
</evidence>
<gene>
    <name evidence="5" type="ORF">ACFFSY_19405</name>
</gene>
<organism evidence="5 6">
    <name type="scientific">Paenibacillus aurantiacus</name>
    <dbReference type="NCBI Taxonomy" id="1936118"/>
    <lineage>
        <taxon>Bacteria</taxon>
        <taxon>Bacillati</taxon>
        <taxon>Bacillota</taxon>
        <taxon>Bacilli</taxon>
        <taxon>Bacillales</taxon>
        <taxon>Paenibacillaceae</taxon>
        <taxon>Paenibacillus</taxon>
    </lineage>
</organism>
<dbReference type="InterPro" id="IPR009057">
    <property type="entry name" value="Homeodomain-like_sf"/>
</dbReference>
<evidence type="ECO:0000256" key="3">
    <source>
        <dbReference type="ARBA" id="ARBA00023163"/>
    </source>
</evidence>
<keyword evidence="2" id="KW-0238">DNA-binding</keyword>
<dbReference type="InterPro" id="IPR003313">
    <property type="entry name" value="AraC-bd"/>
</dbReference>
<proteinExistence type="predicted"/>
<dbReference type="InterPro" id="IPR018060">
    <property type="entry name" value="HTH_AraC"/>
</dbReference>
<protein>
    <submittedName>
        <fullName evidence="5">Helix-turn-helix domain-containing protein</fullName>
    </submittedName>
</protein>
<dbReference type="Pfam" id="PF12833">
    <property type="entry name" value="HTH_18"/>
    <property type="match status" value="1"/>
</dbReference>
<dbReference type="SUPFAM" id="SSF51215">
    <property type="entry name" value="Regulatory protein AraC"/>
    <property type="match status" value="1"/>
</dbReference>
<sequence length="292" mass="33841">MNPKRDLAILLQRNDFSIACKTDLQYPRHFHSHPGYEMVWLRDGAAQYVFEDKVYAMAKDSLLVFKSSSLHKVHVPEGRKYARVVIQFTRNFFGFEHEALEEFQRIMDRMTAPHELLQLQSEGAGALRGIVDRLMAENACDDLWGKKGAIQIHLLELLLFLCRSLRRETGVGDRLDRGTDKAALTENILLELNAAWSTNWSLDALASRLHMNKFYLCHFFKKELGVTIQQYILQKRFHEAQKLLINTDLPIREVASRVGFVSDSNFIRGFKKHLNTTPKLFRESAEAQQYKL</sequence>
<comment type="caution">
    <text evidence="5">The sequence shown here is derived from an EMBL/GenBank/DDBJ whole genome shotgun (WGS) entry which is preliminary data.</text>
</comment>
<dbReference type="PANTHER" id="PTHR43280:SF17">
    <property type="entry name" value="ARAC-TYPE DNA-BINDING DOMAIN-CONTAINING PROTEIN"/>
    <property type="match status" value="1"/>
</dbReference>
<evidence type="ECO:0000256" key="2">
    <source>
        <dbReference type="ARBA" id="ARBA00023125"/>
    </source>
</evidence>
<keyword evidence="3" id="KW-0804">Transcription</keyword>
<dbReference type="Gene3D" id="1.10.10.60">
    <property type="entry name" value="Homeodomain-like"/>
    <property type="match status" value="2"/>
</dbReference>
<dbReference type="Pfam" id="PF02311">
    <property type="entry name" value="AraC_binding"/>
    <property type="match status" value="1"/>
</dbReference>
<accession>A0ABV5KSB0</accession>
<reference evidence="5 6" key="1">
    <citation type="submission" date="2024-09" db="EMBL/GenBank/DDBJ databases">
        <authorList>
            <person name="Sun Q."/>
            <person name="Mori K."/>
        </authorList>
    </citation>
    <scope>NUCLEOTIDE SEQUENCE [LARGE SCALE GENOMIC DNA]</scope>
    <source>
        <strain evidence="5 6">TISTR 2452</strain>
    </source>
</reference>
<feature type="domain" description="HTH araC/xylS-type" evidence="4">
    <location>
        <begin position="186"/>
        <end position="284"/>
    </location>
</feature>
<dbReference type="PANTHER" id="PTHR43280">
    <property type="entry name" value="ARAC-FAMILY TRANSCRIPTIONAL REGULATOR"/>
    <property type="match status" value="1"/>
</dbReference>
<name>A0ABV5KSB0_9BACL</name>
<dbReference type="SUPFAM" id="SSF46689">
    <property type="entry name" value="Homeodomain-like"/>
    <property type="match status" value="2"/>
</dbReference>
<dbReference type="InterPro" id="IPR037923">
    <property type="entry name" value="HTH-like"/>
</dbReference>
<keyword evidence="1" id="KW-0805">Transcription regulation</keyword>
<dbReference type="SMART" id="SM00342">
    <property type="entry name" value="HTH_ARAC"/>
    <property type="match status" value="1"/>
</dbReference>
<evidence type="ECO:0000259" key="4">
    <source>
        <dbReference type="PROSITE" id="PS01124"/>
    </source>
</evidence>
<dbReference type="InterPro" id="IPR020449">
    <property type="entry name" value="Tscrpt_reg_AraC-type_HTH"/>
</dbReference>